<accession>A0ABW6MGF4</accession>
<dbReference type="Gene3D" id="1.10.10.10">
    <property type="entry name" value="Winged helix-like DNA-binding domain superfamily/Winged helix DNA-binding domain"/>
    <property type="match status" value="1"/>
</dbReference>
<dbReference type="EMBL" id="JBIAHM010000016">
    <property type="protein sequence ID" value="MFE9604418.1"/>
    <property type="molecule type" value="Genomic_DNA"/>
</dbReference>
<comment type="caution">
    <text evidence="6">The sequence shown here is derived from an EMBL/GenBank/DDBJ whole genome shotgun (WGS) entry which is preliminary data.</text>
</comment>
<dbReference type="Proteomes" id="UP001601303">
    <property type="component" value="Unassembled WGS sequence"/>
</dbReference>
<dbReference type="Pfam" id="PF03466">
    <property type="entry name" value="LysR_substrate"/>
    <property type="match status" value="1"/>
</dbReference>
<dbReference type="Gene3D" id="3.40.190.10">
    <property type="entry name" value="Periplasmic binding protein-like II"/>
    <property type="match status" value="2"/>
</dbReference>
<name>A0ABW6MGF4_9ACTN</name>
<keyword evidence="2" id="KW-0805">Transcription regulation</keyword>
<protein>
    <submittedName>
        <fullName evidence="6">LysR family transcriptional regulator</fullName>
    </submittedName>
</protein>
<dbReference type="Pfam" id="PF00126">
    <property type="entry name" value="HTH_1"/>
    <property type="match status" value="1"/>
</dbReference>
<feature type="domain" description="HTH lysR-type" evidence="5">
    <location>
        <begin position="6"/>
        <end position="63"/>
    </location>
</feature>
<dbReference type="InterPro" id="IPR005119">
    <property type="entry name" value="LysR_subst-bd"/>
</dbReference>
<organism evidence="6 7">
    <name type="scientific">Streptomyces hokutonensis</name>
    <dbReference type="NCBI Taxonomy" id="1306990"/>
    <lineage>
        <taxon>Bacteria</taxon>
        <taxon>Bacillati</taxon>
        <taxon>Actinomycetota</taxon>
        <taxon>Actinomycetes</taxon>
        <taxon>Kitasatosporales</taxon>
        <taxon>Streptomycetaceae</taxon>
        <taxon>Streptomyces</taxon>
    </lineage>
</organism>
<dbReference type="RefSeq" id="WP_388113353.1">
    <property type="nucleotide sequence ID" value="NZ_JBIAHM010000016.1"/>
</dbReference>
<dbReference type="PROSITE" id="PS50931">
    <property type="entry name" value="HTH_LYSR"/>
    <property type="match status" value="1"/>
</dbReference>
<evidence type="ECO:0000313" key="7">
    <source>
        <dbReference type="Proteomes" id="UP001601303"/>
    </source>
</evidence>
<evidence type="ECO:0000256" key="3">
    <source>
        <dbReference type="ARBA" id="ARBA00023125"/>
    </source>
</evidence>
<evidence type="ECO:0000259" key="5">
    <source>
        <dbReference type="PROSITE" id="PS50931"/>
    </source>
</evidence>
<dbReference type="InterPro" id="IPR000847">
    <property type="entry name" value="LysR_HTH_N"/>
</dbReference>
<dbReference type="InterPro" id="IPR036390">
    <property type="entry name" value="WH_DNA-bd_sf"/>
</dbReference>
<keyword evidence="3" id="KW-0238">DNA-binding</keyword>
<dbReference type="SUPFAM" id="SSF53850">
    <property type="entry name" value="Periplasmic binding protein-like II"/>
    <property type="match status" value="1"/>
</dbReference>
<comment type="similarity">
    <text evidence="1">Belongs to the LysR transcriptional regulatory family.</text>
</comment>
<dbReference type="InterPro" id="IPR036388">
    <property type="entry name" value="WH-like_DNA-bd_sf"/>
</dbReference>
<keyword evidence="7" id="KW-1185">Reference proteome</keyword>
<dbReference type="PANTHER" id="PTHR30346">
    <property type="entry name" value="TRANSCRIPTIONAL DUAL REGULATOR HCAR-RELATED"/>
    <property type="match status" value="1"/>
</dbReference>
<dbReference type="SUPFAM" id="SSF46785">
    <property type="entry name" value="Winged helix' DNA-binding domain"/>
    <property type="match status" value="1"/>
</dbReference>
<sequence>MREHMYNLRRLEVLCELKHRGTLAAVAAAMSYSPSAVSQQLTLLESEVGASLLERDGRRVRLTPQAEILVAHTKTVLQQLDRARTEIAASLHERTGTLRVAAFQTAMLTLVPAVLTWLRAAHPGIRIEATQAEPDTALPALLARDLDLVVDETFPGHPHLTGEAELSHHVLREDLMRLAVRDTAVRSLPELARHPWVMEPLGTPARQWAESLCHAAGFEPDVAFESADMLVHARLATQGHAVAFLPDLLWADNAPDVPLLQPERVHRRTIWVTLRAASADHPLVRTVLSGLRHAAEQAEEAISRHLGNNNQ</sequence>
<evidence type="ECO:0000256" key="4">
    <source>
        <dbReference type="ARBA" id="ARBA00023163"/>
    </source>
</evidence>
<dbReference type="PANTHER" id="PTHR30346:SF29">
    <property type="entry name" value="LYSR SUBSTRATE-BINDING"/>
    <property type="match status" value="1"/>
</dbReference>
<evidence type="ECO:0000256" key="1">
    <source>
        <dbReference type="ARBA" id="ARBA00009437"/>
    </source>
</evidence>
<reference evidence="6 7" key="1">
    <citation type="submission" date="2024-10" db="EMBL/GenBank/DDBJ databases">
        <title>The Natural Products Discovery Center: Release of the First 8490 Sequenced Strains for Exploring Actinobacteria Biosynthetic Diversity.</title>
        <authorList>
            <person name="Kalkreuter E."/>
            <person name="Kautsar S.A."/>
            <person name="Yang D."/>
            <person name="Bader C.D."/>
            <person name="Teijaro C.N."/>
            <person name="Fluegel L."/>
            <person name="Davis C.M."/>
            <person name="Simpson J.R."/>
            <person name="Lauterbach L."/>
            <person name="Steele A.D."/>
            <person name="Gui C."/>
            <person name="Meng S."/>
            <person name="Li G."/>
            <person name="Viehrig K."/>
            <person name="Ye F."/>
            <person name="Su P."/>
            <person name="Kiefer A.F."/>
            <person name="Nichols A."/>
            <person name="Cepeda A.J."/>
            <person name="Yan W."/>
            <person name="Fan B."/>
            <person name="Jiang Y."/>
            <person name="Adhikari A."/>
            <person name="Zheng C.-J."/>
            <person name="Schuster L."/>
            <person name="Cowan T.M."/>
            <person name="Smanski M.J."/>
            <person name="Chevrette M.G."/>
            <person name="De Carvalho L.P.S."/>
            <person name="Shen B."/>
        </authorList>
    </citation>
    <scope>NUCLEOTIDE SEQUENCE [LARGE SCALE GENOMIC DNA]</scope>
    <source>
        <strain evidence="6 7">NPDC006488</strain>
    </source>
</reference>
<proteinExistence type="inferred from homology"/>
<keyword evidence="4" id="KW-0804">Transcription</keyword>
<evidence type="ECO:0000313" key="6">
    <source>
        <dbReference type="EMBL" id="MFE9604418.1"/>
    </source>
</evidence>
<gene>
    <name evidence="6" type="ORF">ACFYNQ_38460</name>
</gene>
<evidence type="ECO:0000256" key="2">
    <source>
        <dbReference type="ARBA" id="ARBA00023015"/>
    </source>
</evidence>